<protein>
    <submittedName>
        <fullName evidence="1">Uncharacterized protein</fullName>
    </submittedName>
</protein>
<name>A0A0K1QAS1_9BACT</name>
<dbReference type="SUPFAM" id="SSF48452">
    <property type="entry name" value="TPR-like"/>
    <property type="match status" value="1"/>
</dbReference>
<evidence type="ECO:0000313" key="1">
    <source>
        <dbReference type="EMBL" id="AKV02520.1"/>
    </source>
</evidence>
<dbReference type="STRING" id="1391654.AKJ09_09183"/>
<dbReference type="Proteomes" id="UP000064967">
    <property type="component" value="Chromosome"/>
</dbReference>
<reference evidence="1 2" key="1">
    <citation type="submission" date="2015-08" db="EMBL/GenBank/DDBJ databases">
        <authorList>
            <person name="Babu N.S."/>
            <person name="Beckwith C.J."/>
            <person name="Beseler K.G."/>
            <person name="Brison A."/>
            <person name="Carone J.V."/>
            <person name="Caskin T.P."/>
            <person name="Diamond M."/>
            <person name="Durham M.E."/>
            <person name="Foxe J.M."/>
            <person name="Go M."/>
            <person name="Henderson B.A."/>
            <person name="Jones I.B."/>
            <person name="McGettigan J.A."/>
            <person name="Micheletti S.J."/>
            <person name="Nasrallah M.E."/>
            <person name="Ortiz D."/>
            <person name="Piller C.R."/>
            <person name="Privatt S.R."/>
            <person name="Schneider S.L."/>
            <person name="Sharp S."/>
            <person name="Smith T.C."/>
            <person name="Stanton J.D."/>
            <person name="Ullery H.E."/>
            <person name="Wilson R.J."/>
            <person name="Serrano M.G."/>
            <person name="Buck G."/>
            <person name="Lee V."/>
            <person name="Wang Y."/>
            <person name="Carvalho R."/>
            <person name="Voegtly L."/>
            <person name="Shi R."/>
            <person name="Duckworth R."/>
            <person name="Johnson A."/>
            <person name="Loviza R."/>
            <person name="Walstead R."/>
            <person name="Shah Z."/>
            <person name="Kiflezghi M."/>
            <person name="Wade K."/>
            <person name="Ball S.L."/>
            <person name="Bradley K.W."/>
            <person name="Asai D.J."/>
            <person name="Bowman C.A."/>
            <person name="Russell D.A."/>
            <person name="Pope W.H."/>
            <person name="Jacobs-Sera D."/>
            <person name="Hendrix R.W."/>
            <person name="Hatfull G.F."/>
        </authorList>
    </citation>
    <scope>NUCLEOTIDE SEQUENCE [LARGE SCALE GENOMIC DNA]</scope>
    <source>
        <strain evidence="1 2">DSM 27648</strain>
    </source>
</reference>
<keyword evidence="2" id="KW-1185">Reference proteome</keyword>
<dbReference type="InterPro" id="IPR011990">
    <property type="entry name" value="TPR-like_helical_dom_sf"/>
</dbReference>
<gene>
    <name evidence="1" type="ORF">AKJ09_09183</name>
</gene>
<evidence type="ECO:0000313" key="2">
    <source>
        <dbReference type="Proteomes" id="UP000064967"/>
    </source>
</evidence>
<proteinExistence type="predicted"/>
<accession>A0A0K1QAS1</accession>
<dbReference type="AlphaFoldDB" id="A0A0K1QAS1"/>
<sequence>MPATKNAQKKQFPLDALRTDGWFERIGEGIGSFQALCEIVGERFFAFSIIVGARITALTIDRRSPDQTLVDFVVGSVDTDGDLEPQRLTLADFRRRLVGALLVEEEKEAPAPERETDVEAIQLYIGVRYLLLAPLYGYSLTSLTIEPNERNEAELSVLHDGDPEKYELDGFRMRIRSHVREELDRVATGARSAIDLSKVAEAEACALRKEWPKVIALLGTWPAPLAIFLRTPEGQMLAPEARALIAKGLGLLGSACVHLGEIEQAEEVFRIGIQYAQEGMAAAELFRRLGEALLLNERPGEAIGPLRRALAFGGLPQEVLPPLARAFIKRGRYVAAFACLKDALASGAVEKDLADDIREVEGKLGPALTAWKARMLTVD</sequence>
<dbReference type="KEGG" id="llu:AKJ09_09183"/>
<dbReference type="RefSeq" id="WP_146653433.1">
    <property type="nucleotide sequence ID" value="NZ_CP012333.1"/>
</dbReference>
<dbReference type="Gene3D" id="1.25.40.10">
    <property type="entry name" value="Tetratricopeptide repeat domain"/>
    <property type="match status" value="1"/>
</dbReference>
<organism evidence="1 2">
    <name type="scientific">Labilithrix luteola</name>
    <dbReference type="NCBI Taxonomy" id="1391654"/>
    <lineage>
        <taxon>Bacteria</taxon>
        <taxon>Pseudomonadati</taxon>
        <taxon>Myxococcota</taxon>
        <taxon>Polyangia</taxon>
        <taxon>Polyangiales</taxon>
        <taxon>Labilitrichaceae</taxon>
        <taxon>Labilithrix</taxon>
    </lineage>
</organism>
<dbReference type="OrthoDB" id="5487445at2"/>
<dbReference type="EMBL" id="CP012333">
    <property type="protein sequence ID" value="AKV02520.1"/>
    <property type="molecule type" value="Genomic_DNA"/>
</dbReference>